<feature type="transmembrane region" description="Helical" evidence="5">
    <location>
        <begin position="260"/>
        <end position="282"/>
    </location>
</feature>
<dbReference type="GO" id="GO:0005886">
    <property type="term" value="C:plasma membrane"/>
    <property type="evidence" value="ECO:0007669"/>
    <property type="project" value="TreeGrafter"/>
</dbReference>
<feature type="transmembrane region" description="Helical" evidence="5">
    <location>
        <begin position="14"/>
        <end position="35"/>
    </location>
</feature>
<gene>
    <name evidence="6" type="ORF">DBRI00130_LOCUS1322</name>
</gene>
<feature type="transmembrane region" description="Helical" evidence="5">
    <location>
        <begin position="99"/>
        <end position="127"/>
    </location>
</feature>
<organism evidence="6">
    <name type="scientific">Ditylum brightwellii</name>
    <dbReference type="NCBI Taxonomy" id="49249"/>
    <lineage>
        <taxon>Eukaryota</taxon>
        <taxon>Sar</taxon>
        <taxon>Stramenopiles</taxon>
        <taxon>Ochrophyta</taxon>
        <taxon>Bacillariophyta</taxon>
        <taxon>Mediophyceae</taxon>
        <taxon>Lithodesmiophycidae</taxon>
        <taxon>Lithodesmiales</taxon>
        <taxon>Lithodesmiaceae</taxon>
        <taxon>Ditylum</taxon>
    </lineage>
</organism>
<dbReference type="GO" id="GO:0007189">
    <property type="term" value="P:adenylate cyclase-activating G protein-coupled receptor signaling pathway"/>
    <property type="evidence" value="ECO:0007669"/>
    <property type="project" value="TreeGrafter"/>
</dbReference>
<protein>
    <recommendedName>
        <fullName evidence="7">G-protein coupled receptors family 2 profile 2 domain-containing protein</fullName>
    </recommendedName>
</protein>
<keyword evidence="3 5" id="KW-1133">Transmembrane helix</keyword>
<reference evidence="6" key="1">
    <citation type="submission" date="2021-01" db="EMBL/GenBank/DDBJ databases">
        <authorList>
            <person name="Corre E."/>
            <person name="Pelletier E."/>
            <person name="Niang G."/>
            <person name="Scheremetjew M."/>
            <person name="Finn R."/>
            <person name="Kale V."/>
            <person name="Holt S."/>
            <person name="Cochrane G."/>
            <person name="Meng A."/>
            <person name="Brown T."/>
            <person name="Cohen L."/>
        </authorList>
    </citation>
    <scope>NUCLEOTIDE SEQUENCE</scope>
    <source>
        <strain evidence="6">GSO104</strain>
    </source>
</reference>
<dbReference type="Gene3D" id="1.20.1070.10">
    <property type="entry name" value="Rhodopsin 7-helix transmembrane proteins"/>
    <property type="match status" value="1"/>
</dbReference>
<keyword evidence="4 5" id="KW-0472">Membrane</keyword>
<proteinExistence type="predicted"/>
<dbReference type="PANTHER" id="PTHR23112">
    <property type="entry name" value="G PROTEIN-COUPLED RECEPTOR 157-RELATED"/>
    <property type="match status" value="1"/>
</dbReference>
<evidence type="ECO:0000256" key="1">
    <source>
        <dbReference type="ARBA" id="ARBA00004141"/>
    </source>
</evidence>
<accession>A0A7S4UNK4</accession>
<feature type="transmembrane region" description="Helical" evidence="5">
    <location>
        <begin position="56"/>
        <end position="79"/>
    </location>
</feature>
<evidence type="ECO:0000256" key="2">
    <source>
        <dbReference type="ARBA" id="ARBA00022692"/>
    </source>
</evidence>
<feature type="transmembrane region" description="Helical" evidence="5">
    <location>
        <begin position="139"/>
        <end position="162"/>
    </location>
</feature>
<feature type="transmembrane region" description="Helical" evidence="5">
    <location>
        <begin position="202"/>
        <end position="224"/>
    </location>
</feature>
<name>A0A7S4UNK4_9STRA</name>
<keyword evidence="2 5" id="KW-0812">Transmembrane</keyword>
<dbReference type="PANTHER" id="PTHR23112:SF0">
    <property type="entry name" value="TRANSMEMBRANE PROTEIN 116"/>
    <property type="match status" value="1"/>
</dbReference>
<evidence type="ECO:0000256" key="5">
    <source>
        <dbReference type="SAM" id="Phobius"/>
    </source>
</evidence>
<dbReference type="AlphaFoldDB" id="A0A7S4UNK4"/>
<dbReference type="SUPFAM" id="SSF81321">
    <property type="entry name" value="Family A G protein-coupled receptor-like"/>
    <property type="match status" value="1"/>
</dbReference>
<dbReference type="EMBL" id="HBNS01001650">
    <property type="protein sequence ID" value="CAE4580514.1"/>
    <property type="molecule type" value="Transcribed_RNA"/>
</dbReference>
<sequence>MVTAFADISLRQEMILAIFPKVTSFLSLVGSFYIIQDILRMRNKVNRKMKTTYHRLLLGLTTCDALVSVAWFMTTWPIPRDVFPIYGALGTQQTCEAQGFFAQFSIACIFYNCSLAIYYYIVIILGWSQSRIDKSRIEIPMHLLGFMWGVATASASVALGLINPIGWDCWISAVPLGCKESFRNNGETTCTRGDNANLYQWIFFYAPLWLIVIGVTVIMTNIVCKFKRQDAKNKKYGEHDSNKRINSKISFKRKGPKNEAISALVMQSVLYVFSFFFVWIFPTILRIHEVTSDVIYYELVLLSAIFVPMQGFWNMIIYITPRYRKIRRERKLRNAPQKDKAALVRTGQDMKLALKGEVPSSKNATTKVAPSTVMKVISTPTVAQEEEKARNDSDIMKGLKSIRLVFQDIKEAMRQGGDEDVLETEIYKSDLQPVLEIATESAQQEGNDEIFHLIQRRQ</sequence>
<feature type="transmembrane region" description="Helical" evidence="5">
    <location>
        <begin position="294"/>
        <end position="320"/>
    </location>
</feature>
<evidence type="ECO:0000256" key="4">
    <source>
        <dbReference type="ARBA" id="ARBA00023136"/>
    </source>
</evidence>
<comment type="subcellular location">
    <subcellularLocation>
        <location evidence="1">Membrane</location>
        <topology evidence="1">Multi-pass membrane protein</topology>
    </subcellularLocation>
</comment>
<evidence type="ECO:0000313" key="6">
    <source>
        <dbReference type="EMBL" id="CAE4580514.1"/>
    </source>
</evidence>
<evidence type="ECO:0008006" key="7">
    <source>
        <dbReference type="Google" id="ProtNLM"/>
    </source>
</evidence>
<evidence type="ECO:0000256" key="3">
    <source>
        <dbReference type="ARBA" id="ARBA00022989"/>
    </source>
</evidence>
<dbReference type="GO" id="GO:0004930">
    <property type="term" value="F:G protein-coupled receptor activity"/>
    <property type="evidence" value="ECO:0007669"/>
    <property type="project" value="TreeGrafter"/>
</dbReference>